<feature type="domain" description="Glabrous enhancer-binding protein-like DBD" evidence="3">
    <location>
        <begin position="148"/>
        <end position="232"/>
    </location>
</feature>
<comment type="similarity">
    <text evidence="1">Belongs to the GeBP family.</text>
</comment>
<dbReference type="AlphaFoldDB" id="A0A8X7S9W6"/>
<dbReference type="GO" id="GO:0005634">
    <property type="term" value="C:nucleus"/>
    <property type="evidence" value="ECO:0007669"/>
    <property type="project" value="TreeGrafter"/>
</dbReference>
<dbReference type="InterPro" id="IPR006909">
    <property type="entry name" value="Rad21/Rec8_C_eu"/>
</dbReference>
<name>A0A8X7S9W6_BRACI</name>
<dbReference type="EMBL" id="JAAMPC010000007">
    <property type="protein sequence ID" value="KAG2303169.1"/>
    <property type="molecule type" value="Genomic_DNA"/>
</dbReference>
<dbReference type="PANTHER" id="PTHR31662:SF49">
    <property type="entry name" value="GLABROUS1 ENHANCER-BINDING PROTEIN-RELATED"/>
    <property type="match status" value="1"/>
</dbReference>
<evidence type="ECO:0000256" key="1">
    <source>
        <dbReference type="ARBA" id="ARBA00010820"/>
    </source>
</evidence>
<dbReference type="GO" id="GO:0006355">
    <property type="term" value="P:regulation of DNA-templated transcription"/>
    <property type="evidence" value="ECO:0007669"/>
    <property type="project" value="InterPro"/>
</dbReference>
<evidence type="ECO:0000313" key="5">
    <source>
        <dbReference type="EMBL" id="KAG2303169.1"/>
    </source>
</evidence>
<gene>
    <name evidence="5" type="ORF">Bca52824_031820</name>
</gene>
<proteinExistence type="inferred from homology"/>
<organism evidence="5 6">
    <name type="scientific">Brassica carinata</name>
    <name type="common">Ethiopian mustard</name>
    <name type="synonym">Abyssinian cabbage</name>
    <dbReference type="NCBI Taxonomy" id="52824"/>
    <lineage>
        <taxon>Eukaryota</taxon>
        <taxon>Viridiplantae</taxon>
        <taxon>Streptophyta</taxon>
        <taxon>Embryophyta</taxon>
        <taxon>Tracheophyta</taxon>
        <taxon>Spermatophyta</taxon>
        <taxon>Magnoliopsida</taxon>
        <taxon>eudicotyledons</taxon>
        <taxon>Gunneridae</taxon>
        <taxon>Pentapetalae</taxon>
        <taxon>rosids</taxon>
        <taxon>malvids</taxon>
        <taxon>Brassicales</taxon>
        <taxon>Brassicaceae</taxon>
        <taxon>Brassiceae</taxon>
        <taxon>Brassica</taxon>
    </lineage>
</organism>
<dbReference type="Pfam" id="PF04504">
    <property type="entry name" value="GeBP-like_DBD"/>
    <property type="match status" value="1"/>
</dbReference>
<dbReference type="InterPro" id="IPR007592">
    <property type="entry name" value="GEBP"/>
</dbReference>
<comment type="caution">
    <text evidence="5">The sequence shown here is derived from an EMBL/GenBank/DDBJ whole genome shotgun (WGS) entry which is preliminary data.</text>
</comment>
<feature type="compositionally biased region" description="Basic residues" evidence="2">
    <location>
        <begin position="106"/>
        <end position="116"/>
    </location>
</feature>
<feature type="domain" description="Rad21/Rec8-like protein C-terminal eukaryotic" evidence="4">
    <location>
        <begin position="33"/>
        <end position="59"/>
    </location>
</feature>
<reference evidence="5 6" key="1">
    <citation type="submission" date="2020-02" db="EMBL/GenBank/DDBJ databases">
        <authorList>
            <person name="Ma Q."/>
            <person name="Huang Y."/>
            <person name="Song X."/>
            <person name="Pei D."/>
        </authorList>
    </citation>
    <scope>NUCLEOTIDE SEQUENCE [LARGE SCALE GENOMIC DNA]</scope>
    <source>
        <strain evidence="5">Sxm20200214</strain>
        <tissue evidence="5">Leaf</tissue>
    </source>
</reference>
<evidence type="ECO:0000313" key="6">
    <source>
        <dbReference type="Proteomes" id="UP000886595"/>
    </source>
</evidence>
<accession>A0A8X7S9W6</accession>
<dbReference type="OrthoDB" id="661680at2759"/>
<dbReference type="Proteomes" id="UP000886595">
    <property type="component" value="Unassembled WGS sequence"/>
</dbReference>
<dbReference type="Pfam" id="PF04824">
    <property type="entry name" value="Rad21_Rec8"/>
    <property type="match status" value="1"/>
</dbReference>
<evidence type="ECO:0000259" key="3">
    <source>
        <dbReference type="Pfam" id="PF04504"/>
    </source>
</evidence>
<feature type="compositionally biased region" description="Basic residues" evidence="2">
    <location>
        <begin position="134"/>
        <end position="143"/>
    </location>
</feature>
<sequence>MYMNVSRCSDNGWYMNVAEFLEKAFLEQREKGEEEKASLLQLCRGRTQKDSARLFYETLDQREKVLKLVRLCQERNWASLHVRIATMVNLDFSDGTPPPPSDILLGRKKSPRKHPSKPSPPPPPEPAAAEQVTKKKKKKKKKTLGSSSRIWNEDDEVTVLKGLVDYQAEKGNEPNSNWADFYRFLGDSITARFSKDQVLTKIRKLKAKFIASMQKGNTSKSEAFLLSKEIWGGPNESDQSDNHGKSGEEMANDEPSNEVTKAEFEGKSGEEMANDEPSNEVTKAEFEGNDESWALRDAFETMVSSGLSDYQKKLQLEKLMNLGSGKRKELSDEWKELCAEEVKLNIKKFKFSAMLAEAAKW</sequence>
<dbReference type="InterPro" id="IPR053932">
    <property type="entry name" value="GeBP-like_DBD"/>
</dbReference>
<feature type="region of interest" description="Disordered" evidence="2">
    <location>
        <begin position="90"/>
        <end position="147"/>
    </location>
</feature>
<feature type="compositionally biased region" description="Basic and acidic residues" evidence="2">
    <location>
        <begin position="260"/>
        <end position="270"/>
    </location>
</feature>
<protein>
    <submittedName>
        <fullName evidence="5">Uncharacterized protein</fullName>
    </submittedName>
</protein>
<feature type="compositionally biased region" description="Pro residues" evidence="2">
    <location>
        <begin position="117"/>
        <end position="126"/>
    </location>
</feature>
<keyword evidence="6" id="KW-1185">Reference proteome</keyword>
<evidence type="ECO:0000259" key="4">
    <source>
        <dbReference type="Pfam" id="PF04824"/>
    </source>
</evidence>
<feature type="region of interest" description="Disordered" evidence="2">
    <location>
        <begin position="229"/>
        <end position="289"/>
    </location>
</feature>
<dbReference type="PANTHER" id="PTHR31662">
    <property type="entry name" value="BNAANNG10740D PROTEIN-RELATED"/>
    <property type="match status" value="1"/>
</dbReference>
<evidence type="ECO:0000256" key="2">
    <source>
        <dbReference type="SAM" id="MobiDB-lite"/>
    </source>
</evidence>